<protein>
    <submittedName>
        <fullName evidence="1">Uncharacterized protein</fullName>
    </submittedName>
</protein>
<gene>
    <name evidence="1" type="ORF">SDC9_192019</name>
</gene>
<dbReference type="EMBL" id="VSSQ01103582">
    <property type="protein sequence ID" value="MPN44454.1"/>
    <property type="molecule type" value="Genomic_DNA"/>
</dbReference>
<reference evidence="1" key="1">
    <citation type="submission" date="2019-08" db="EMBL/GenBank/DDBJ databases">
        <authorList>
            <person name="Kucharzyk K."/>
            <person name="Murdoch R.W."/>
            <person name="Higgins S."/>
            <person name="Loffler F."/>
        </authorList>
    </citation>
    <scope>NUCLEOTIDE SEQUENCE</scope>
</reference>
<accession>A0A645I812</accession>
<name>A0A645I812_9ZZZZ</name>
<evidence type="ECO:0000313" key="1">
    <source>
        <dbReference type="EMBL" id="MPN44454.1"/>
    </source>
</evidence>
<dbReference type="AlphaFoldDB" id="A0A645I812"/>
<sequence length="87" mass="9497">MSRLNGRAGLLGRLGRVEKEFATFHVDGQQGGQEALSSVIEVGADQVAMFGQLAKVVVNFLRLIQRVLGVLVEPVDFEGVWRLFAKA</sequence>
<comment type="caution">
    <text evidence="1">The sequence shown here is derived from an EMBL/GenBank/DDBJ whole genome shotgun (WGS) entry which is preliminary data.</text>
</comment>
<organism evidence="1">
    <name type="scientific">bioreactor metagenome</name>
    <dbReference type="NCBI Taxonomy" id="1076179"/>
    <lineage>
        <taxon>unclassified sequences</taxon>
        <taxon>metagenomes</taxon>
        <taxon>ecological metagenomes</taxon>
    </lineage>
</organism>
<proteinExistence type="predicted"/>